<proteinExistence type="predicted"/>
<keyword evidence="2" id="KW-1185">Reference proteome</keyword>
<reference evidence="1 2" key="1">
    <citation type="submission" date="2020-01" db="EMBL/GenBank/DDBJ databases">
        <authorList>
            <person name="Gupta K D."/>
        </authorList>
    </citation>
    <scope>NUCLEOTIDE SEQUENCE [LARGE SCALE GENOMIC DNA]</scope>
</reference>
<name>A0A8S0X526_CYCAE</name>
<accession>A0A8S0X526</accession>
<gene>
    <name evidence="1" type="ORF">AAE3_LOCUS9575</name>
</gene>
<evidence type="ECO:0000313" key="2">
    <source>
        <dbReference type="Proteomes" id="UP000467700"/>
    </source>
</evidence>
<dbReference type="AlphaFoldDB" id="A0A8S0X526"/>
<sequence>MVQRVTEVARRGGWTAKIIQGLHEDIGQSPYINTLVEWPTGSRMRRSEDRSQRGSRLILGGRLSLKKGGKREVVEVVQGANPAEIGDHDGVHEGCHLGHKGIAPIDGERIMVCSLQNPICGFCNGCGQHLKILGKRLLKRADPHTRSATLMTPAM</sequence>
<dbReference type="Proteomes" id="UP000467700">
    <property type="component" value="Unassembled WGS sequence"/>
</dbReference>
<protein>
    <submittedName>
        <fullName evidence="1">Uncharacterized protein</fullName>
    </submittedName>
</protein>
<evidence type="ECO:0000313" key="1">
    <source>
        <dbReference type="EMBL" id="CAA7267362.1"/>
    </source>
</evidence>
<organism evidence="1 2">
    <name type="scientific">Cyclocybe aegerita</name>
    <name type="common">Black poplar mushroom</name>
    <name type="synonym">Agrocybe aegerita</name>
    <dbReference type="NCBI Taxonomy" id="1973307"/>
    <lineage>
        <taxon>Eukaryota</taxon>
        <taxon>Fungi</taxon>
        <taxon>Dikarya</taxon>
        <taxon>Basidiomycota</taxon>
        <taxon>Agaricomycotina</taxon>
        <taxon>Agaricomycetes</taxon>
        <taxon>Agaricomycetidae</taxon>
        <taxon>Agaricales</taxon>
        <taxon>Agaricineae</taxon>
        <taxon>Bolbitiaceae</taxon>
        <taxon>Cyclocybe</taxon>
    </lineage>
</organism>
<comment type="caution">
    <text evidence="1">The sequence shown here is derived from an EMBL/GenBank/DDBJ whole genome shotgun (WGS) entry which is preliminary data.</text>
</comment>
<dbReference type="EMBL" id="CACVBS010000059">
    <property type="protein sequence ID" value="CAA7267362.1"/>
    <property type="molecule type" value="Genomic_DNA"/>
</dbReference>